<evidence type="ECO:0000313" key="1">
    <source>
        <dbReference type="EMBL" id="GFS38922.1"/>
    </source>
</evidence>
<dbReference type="AlphaFoldDB" id="A0A7J0DNB4"/>
<gene>
    <name evidence="1" type="ORF">Acr_00g0060210</name>
</gene>
<dbReference type="GO" id="GO:0003676">
    <property type="term" value="F:nucleic acid binding"/>
    <property type="evidence" value="ECO:0007669"/>
    <property type="project" value="InterPro"/>
</dbReference>
<protein>
    <submittedName>
        <fullName evidence="1">Uncharacterized protein</fullName>
    </submittedName>
</protein>
<accession>A0A7J0DNB4</accession>
<evidence type="ECO:0000313" key="2">
    <source>
        <dbReference type="Proteomes" id="UP000585474"/>
    </source>
</evidence>
<name>A0A7J0DNB4_9ERIC</name>
<organism evidence="1 2">
    <name type="scientific">Actinidia rufa</name>
    <dbReference type="NCBI Taxonomy" id="165716"/>
    <lineage>
        <taxon>Eukaryota</taxon>
        <taxon>Viridiplantae</taxon>
        <taxon>Streptophyta</taxon>
        <taxon>Embryophyta</taxon>
        <taxon>Tracheophyta</taxon>
        <taxon>Spermatophyta</taxon>
        <taxon>Magnoliopsida</taxon>
        <taxon>eudicotyledons</taxon>
        <taxon>Gunneridae</taxon>
        <taxon>Pentapetalae</taxon>
        <taxon>asterids</taxon>
        <taxon>Ericales</taxon>
        <taxon>Actinidiaceae</taxon>
        <taxon>Actinidia</taxon>
    </lineage>
</organism>
<proteinExistence type="predicted"/>
<dbReference type="EMBL" id="BJWL01000319">
    <property type="protein sequence ID" value="GFS38922.1"/>
    <property type="molecule type" value="Genomic_DNA"/>
</dbReference>
<dbReference type="Proteomes" id="UP000585474">
    <property type="component" value="Unassembled WGS sequence"/>
</dbReference>
<dbReference type="Gene3D" id="3.30.420.10">
    <property type="entry name" value="Ribonuclease H-like superfamily/Ribonuclease H"/>
    <property type="match status" value="1"/>
</dbReference>
<dbReference type="InterPro" id="IPR036397">
    <property type="entry name" value="RNaseH_sf"/>
</dbReference>
<keyword evidence="2" id="KW-1185">Reference proteome</keyword>
<reference evidence="2" key="1">
    <citation type="submission" date="2019-07" db="EMBL/GenBank/DDBJ databases">
        <title>De Novo Assembly of kiwifruit Actinidia rufa.</title>
        <authorList>
            <person name="Sugita-Konishi S."/>
            <person name="Sato K."/>
            <person name="Mori E."/>
            <person name="Abe Y."/>
            <person name="Kisaki G."/>
            <person name="Hamano K."/>
            <person name="Suezawa K."/>
            <person name="Otani M."/>
            <person name="Fukuda T."/>
            <person name="Manabe T."/>
            <person name="Gomi K."/>
            <person name="Tabuchi M."/>
            <person name="Akimitsu K."/>
            <person name="Kataoka I."/>
        </authorList>
    </citation>
    <scope>NUCLEOTIDE SEQUENCE [LARGE SCALE GENOMIC DNA]</scope>
    <source>
        <strain evidence="2">cv. Fuchu</strain>
    </source>
</reference>
<dbReference type="OrthoDB" id="446462at2759"/>
<comment type="caution">
    <text evidence="1">The sequence shown here is derived from an EMBL/GenBank/DDBJ whole genome shotgun (WGS) entry which is preliminary data.</text>
</comment>
<sequence>MLGHSTVQIQGAVVTISLADRVAMVDKEVSELKSLIGATAAVGLAVYPGPYYSKPAILKGFPSDQEICRFVAVTIDIKLWELNSEYRDYGIECKNGIEVSELAARRFFKKLSICGRSFAELAAEVVVAVSQK</sequence>